<evidence type="ECO:0008006" key="3">
    <source>
        <dbReference type="Google" id="ProtNLM"/>
    </source>
</evidence>
<reference evidence="2" key="1">
    <citation type="submission" date="2016-11" db="EMBL/GenBank/DDBJ databases">
        <authorList>
            <person name="Varghese N."/>
            <person name="Submissions S."/>
        </authorList>
    </citation>
    <scope>NUCLEOTIDE SEQUENCE [LARGE SCALE GENOMIC DNA]</scope>
    <source>
        <strain evidence="2">DSM 26134</strain>
    </source>
</reference>
<name>A0A1M6QBK5_REIAG</name>
<sequence>MVHEGVRANQLRIWMEKYFSKSVLWILIFLLSASFQPAELRFLPTKLKITVLNELGNPVEGAEVTVFATKDDYRAETNAVLPTDKTDENGQVLFKGLDPIPYYIHADNSGQSNIGAGVLTSELKEGRINKVNTVIG</sequence>
<dbReference type="Gene3D" id="2.60.40.10">
    <property type="entry name" value="Immunoglobulins"/>
    <property type="match status" value="1"/>
</dbReference>
<dbReference type="EMBL" id="FRAA01000003">
    <property type="protein sequence ID" value="SHK17684.1"/>
    <property type="molecule type" value="Genomic_DNA"/>
</dbReference>
<gene>
    <name evidence="1" type="ORF">SAMN04488028_103261</name>
</gene>
<dbReference type="AlphaFoldDB" id="A0A1M6QBK5"/>
<dbReference type="RefSeq" id="WP_084190502.1">
    <property type="nucleotide sequence ID" value="NZ_FRAA01000003.1"/>
</dbReference>
<dbReference type="STRING" id="156994.SAMN04488028_103261"/>
<accession>A0A1M6QBK5</accession>
<proteinExistence type="predicted"/>
<dbReference type="Proteomes" id="UP000184474">
    <property type="component" value="Unassembled WGS sequence"/>
</dbReference>
<organism evidence="1 2">
    <name type="scientific">Reichenbachiella agariperforans</name>
    <dbReference type="NCBI Taxonomy" id="156994"/>
    <lineage>
        <taxon>Bacteria</taxon>
        <taxon>Pseudomonadati</taxon>
        <taxon>Bacteroidota</taxon>
        <taxon>Cytophagia</taxon>
        <taxon>Cytophagales</taxon>
        <taxon>Reichenbachiellaceae</taxon>
        <taxon>Reichenbachiella</taxon>
    </lineage>
</organism>
<dbReference type="InterPro" id="IPR013783">
    <property type="entry name" value="Ig-like_fold"/>
</dbReference>
<evidence type="ECO:0000313" key="1">
    <source>
        <dbReference type="EMBL" id="SHK17684.1"/>
    </source>
</evidence>
<keyword evidence="2" id="KW-1185">Reference proteome</keyword>
<evidence type="ECO:0000313" key="2">
    <source>
        <dbReference type="Proteomes" id="UP000184474"/>
    </source>
</evidence>
<protein>
    <recommendedName>
        <fullName evidence="3">Carboxypeptidase regulatory-like domain-containing protein</fullName>
    </recommendedName>
</protein>